<evidence type="ECO:0000313" key="2">
    <source>
        <dbReference type="EMBL" id="CAB4728798.1"/>
    </source>
</evidence>
<dbReference type="PANTHER" id="PTHR43143:SF1">
    <property type="entry name" value="SERINE_THREONINE-PROTEIN PHOSPHATASE CPPED1"/>
    <property type="match status" value="1"/>
</dbReference>
<name>A0A6J6S294_9ZZZZ</name>
<dbReference type="EMBL" id="CAEZYQ010000002">
    <property type="protein sequence ID" value="CAB4728798.1"/>
    <property type="molecule type" value="Genomic_DNA"/>
</dbReference>
<sequence length="450" mass="49559">MWTRRGLLASGGVAAVVGTTGTALSLAGAVDLSGPPDFTFVSMPDFFNADVADLRGLPTWDGGMNSWNQWWQLATDTCLTAVAAHRPDAVLVAGDQVEGRWNIDSDGRQIFGQVSQGTDEVSLAMCRSAITRAGQVYYSHYKKVFADRDLPLYPAIGDHEILDDRSGPLDRRWSSSGTHKGRPDNRYYLVDHAKSVWADHFTRTSSGSPVHRRRPVGSQQELTAYSVDFAGVMTLITVDVFHRTGNGVRLGVFGPQLEWLEKEVKRAKRKGRVAVVQGHIPALGPYRVFASGNLHMPEGERSAFWQVLERAGADFYLCGEVHDATAIQPGARKPVQISHGCTYRHGFSYLVGRVWKGGRVELEYHEMPQVSQSEELGIWATDAAKLAPNRISYSLPVVRGRMEWEDGTILNRTEKLGVFDPANDPYAYQKPPTGLLGRARKAPRPGTPGS</sequence>
<reference evidence="2" key="1">
    <citation type="submission" date="2020-05" db="EMBL/GenBank/DDBJ databases">
        <authorList>
            <person name="Chiriac C."/>
            <person name="Salcher M."/>
            <person name="Ghai R."/>
            <person name="Kavagutti S V."/>
        </authorList>
    </citation>
    <scope>NUCLEOTIDE SEQUENCE</scope>
</reference>
<feature type="region of interest" description="Disordered" evidence="1">
    <location>
        <begin position="427"/>
        <end position="450"/>
    </location>
</feature>
<dbReference type="SUPFAM" id="SSF56300">
    <property type="entry name" value="Metallo-dependent phosphatases"/>
    <property type="match status" value="1"/>
</dbReference>
<dbReference type="AlphaFoldDB" id="A0A6J6S294"/>
<accession>A0A6J6S294</accession>
<dbReference type="Gene3D" id="3.60.21.10">
    <property type="match status" value="1"/>
</dbReference>
<dbReference type="PANTHER" id="PTHR43143">
    <property type="entry name" value="METALLOPHOSPHOESTERASE, CALCINEURIN SUPERFAMILY"/>
    <property type="match status" value="1"/>
</dbReference>
<organism evidence="2">
    <name type="scientific">freshwater metagenome</name>
    <dbReference type="NCBI Taxonomy" id="449393"/>
    <lineage>
        <taxon>unclassified sequences</taxon>
        <taxon>metagenomes</taxon>
        <taxon>ecological metagenomes</taxon>
    </lineage>
</organism>
<dbReference type="PROSITE" id="PS51318">
    <property type="entry name" value="TAT"/>
    <property type="match status" value="1"/>
</dbReference>
<dbReference type="InterPro" id="IPR051918">
    <property type="entry name" value="STPP_CPPED1"/>
</dbReference>
<protein>
    <submittedName>
        <fullName evidence="2">Unannotated protein</fullName>
    </submittedName>
</protein>
<evidence type="ECO:0000256" key="1">
    <source>
        <dbReference type="SAM" id="MobiDB-lite"/>
    </source>
</evidence>
<dbReference type="InterPro" id="IPR006311">
    <property type="entry name" value="TAT_signal"/>
</dbReference>
<proteinExistence type="predicted"/>
<gene>
    <name evidence="2" type="ORF">UFOPK2761_00345</name>
</gene>
<dbReference type="InterPro" id="IPR029052">
    <property type="entry name" value="Metallo-depent_PP-like"/>
</dbReference>